<feature type="compositionally biased region" description="Polar residues" evidence="1">
    <location>
        <begin position="159"/>
        <end position="175"/>
    </location>
</feature>
<dbReference type="RefSeq" id="XP_018027923.1">
    <property type="nucleotide sequence ID" value="XM_018172434.2"/>
</dbReference>
<feature type="region of interest" description="Disordered" evidence="1">
    <location>
        <begin position="294"/>
        <end position="327"/>
    </location>
</feature>
<evidence type="ECO:0000313" key="2">
    <source>
        <dbReference type="Proteomes" id="UP000694843"/>
    </source>
</evidence>
<keyword evidence="2" id="KW-1185">Reference proteome</keyword>
<dbReference type="Proteomes" id="UP000694843">
    <property type="component" value="Unplaced"/>
</dbReference>
<feature type="region of interest" description="Disordered" evidence="1">
    <location>
        <begin position="189"/>
        <end position="262"/>
    </location>
</feature>
<name>A0A8B7PP00_HYAAZ</name>
<organism evidence="2 3">
    <name type="scientific">Hyalella azteca</name>
    <name type="common">Amphipod</name>
    <dbReference type="NCBI Taxonomy" id="294128"/>
    <lineage>
        <taxon>Eukaryota</taxon>
        <taxon>Metazoa</taxon>
        <taxon>Ecdysozoa</taxon>
        <taxon>Arthropoda</taxon>
        <taxon>Crustacea</taxon>
        <taxon>Multicrustacea</taxon>
        <taxon>Malacostraca</taxon>
        <taxon>Eumalacostraca</taxon>
        <taxon>Peracarida</taxon>
        <taxon>Amphipoda</taxon>
        <taxon>Senticaudata</taxon>
        <taxon>Talitrida</taxon>
        <taxon>Talitroidea</taxon>
        <taxon>Hyalellidae</taxon>
        <taxon>Hyalella</taxon>
    </lineage>
</organism>
<proteinExistence type="predicted"/>
<dbReference type="KEGG" id="hazt:108683150"/>
<reference evidence="3 4" key="1">
    <citation type="submission" date="2025-04" db="UniProtKB">
        <authorList>
            <consortium name="RefSeq"/>
        </authorList>
    </citation>
    <scope>IDENTIFICATION</scope>
    <source>
        <tissue evidence="3 4">Whole organism</tissue>
    </source>
</reference>
<feature type="compositionally biased region" description="Polar residues" evidence="1">
    <location>
        <begin position="31"/>
        <end position="72"/>
    </location>
</feature>
<feature type="compositionally biased region" description="Pro residues" evidence="1">
    <location>
        <begin position="238"/>
        <end position="262"/>
    </location>
</feature>
<dbReference type="GeneID" id="108683150"/>
<dbReference type="OrthoDB" id="9950082at2759"/>
<feature type="region of interest" description="Disordered" evidence="1">
    <location>
        <begin position="31"/>
        <end position="135"/>
    </location>
</feature>
<evidence type="ECO:0000313" key="3">
    <source>
        <dbReference type="RefSeq" id="XP_018027923.1"/>
    </source>
</evidence>
<feature type="region of interest" description="Disordered" evidence="1">
    <location>
        <begin position="152"/>
        <end position="175"/>
    </location>
</feature>
<feature type="region of interest" description="Disordered" evidence="1">
    <location>
        <begin position="462"/>
        <end position="490"/>
    </location>
</feature>
<dbReference type="AlphaFoldDB" id="A0A8B7PP00"/>
<feature type="compositionally biased region" description="Polar residues" evidence="1">
    <location>
        <begin position="199"/>
        <end position="209"/>
    </location>
</feature>
<gene>
    <name evidence="3 4" type="primary">LOC108683150</name>
</gene>
<evidence type="ECO:0000313" key="4">
    <source>
        <dbReference type="RefSeq" id="XP_047739978.1"/>
    </source>
</evidence>
<accession>A0A8B7PP00</accession>
<sequence>MNLSSFETLFQVSIMKPSIPSYAIASNSSFDATEGSTDQLESDTSYDLHTSGNHDGSQASGNHDGSQASGNHDGSKASGNHDGSKASGNHDGSKASGNHDGSKASGNHDGSVASGNHDGSKASGNHDGPWTTGNYRHPYTNGNSFNCHASGRNGDHKAPSNSCNTRKAYNCQDPTTSGDVRILDGLGFGPQFPARRQHNVTNDFNSLREPTSKRLLPPSINHSLPPTPYHSLPSTPYQSPPRSPHHSLPPTPDNTPPPILPYLMPLPNPHPAFPFPTWYLGPKPQVAGVQCWDSTADSRGSNENLRGNPGGGSGTSRGNYDENEIITGNHGDGNGYYYQEHGNYNIRGHRGGGNGNFRGRNHGGNGYSRKYNEGGIEHYHGHPCFGFHFNEGRGRARGHGGRFQRPPLSRMECLNARRHPHTSWFDERNGWPESDSILEVDRPAGFPVHGNGNWVKNNSKIHRQKNHSQSSQSSSTCQATSQLPQAMPCPPQAKPCHASAMDLGALEGSYPEGESAASSAQQVLQDLDASKPLASFGPLPWGKDVEGSVIVCSCQEFMMGVPMEAACGAAGAASSFSCGECQRPDSAGPAVAPRNLLWALPNLQPNLKISVYRP</sequence>
<feature type="compositionally biased region" description="Polar residues" evidence="1">
    <location>
        <begin position="294"/>
        <end position="305"/>
    </location>
</feature>
<feature type="compositionally biased region" description="Low complexity" evidence="1">
    <location>
        <begin position="468"/>
        <end position="482"/>
    </location>
</feature>
<evidence type="ECO:0000256" key="1">
    <source>
        <dbReference type="SAM" id="MobiDB-lite"/>
    </source>
</evidence>
<protein>
    <submittedName>
        <fullName evidence="3 4">Uncharacterized protein LOC108683150</fullName>
    </submittedName>
</protein>
<dbReference type="RefSeq" id="XP_047739978.1">
    <property type="nucleotide sequence ID" value="XM_047884022.1"/>
</dbReference>